<evidence type="ECO:0000313" key="1">
    <source>
        <dbReference type="EMBL" id="CAH0002165.1"/>
    </source>
</evidence>
<organism evidence="1 2">
    <name type="scientific">Clonostachys byssicola</name>
    <dbReference type="NCBI Taxonomy" id="160290"/>
    <lineage>
        <taxon>Eukaryota</taxon>
        <taxon>Fungi</taxon>
        <taxon>Dikarya</taxon>
        <taxon>Ascomycota</taxon>
        <taxon>Pezizomycotina</taxon>
        <taxon>Sordariomycetes</taxon>
        <taxon>Hypocreomycetidae</taxon>
        <taxon>Hypocreales</taxon>
        <taxon>Bionectriaceae</taxon>
        <taxon>Clonostachys</taxon>
    </lineage>
</organism>
<dbReference type="AlphaFoldDB" id="A0A9N9YB29"/>
<evidence type="ECO:0000313" key="2">
    <source>
        <dbReference type="Proteomes" id="UP000754883"/>
    </source>
</evidence>
<gene>
    <name evidence="1" type="ORF">CBYS24578_00001875</name>
</gene>
<dbReference type="EMBL" id="CABFNO020001560">
    <property type="protein sequence ID" value="CAH0002165.1"/>
    <property type="molecule type" value="Genomic_DNA"/>
</dbReference>
<comment type="caution">
    <text evidence="1">The sequence shown here is derived from an EMBL/GenBank/DDBJ whole genome shotgun (WGS) entry which is preliminary data.</text>
</comment>
<keyword evidence="2" id="KW-1185">Reference proteome</keyword>
<protein>
    <submittedName>
        <fullName evidence="1">Uncharacterized protein</fullName>
    </submittedName>
</protein>
<sequence length="66" mass="7377">MPGFPRTDDEFKKGESAATITLRDAIHSEFVKFLEVVWEVLEHVSELFFRYALGVCGDGGKDLTNG</sequence>
<dbReference type="Proteomes" id="UP000754883">
    <property type="component" value="Unassembled WGS sequence"/>
</dbReference>
<proteinExistence type="predicted"/>
<reference evidence="1 2" key="2">
    <citation type="submission" date="2021-10" db="EMBL/GenBank/DDBJ databases">
        <authorList>
            <person name="Piombo E."/>
        </authorList>
    </citation>
    <scope>NUCLEOTIDE SEQUENCE [LARGE SCALE GENOMIC DNA]</scope>
</reference>
<name>A0A9N9YB29_9HYPO</name>
<reference evidence="2" key="1">
    <citation type="submission" date="2019-06" db="EMBL/GenBank/DDBJ databases">
        <authorList>
            <person name="Broberg M."/>
        </authorList>
    </citation>
    <scope>NUCLEOTIDE SEQUENCE [LARGE SCALE GENOMIC DNA]</scope>
</reference>
<accession>A0A9N9YB29</accession>